<dbReference type="AlphaFoldDB" id="A0A0F9JBY9"/>
<sequence>MSKAMSYYDWDLSFRRSISDYTQEEKEKVNILGISDNDFKDFLKKWKKNNL</sequence>
<gene>
    <name evidence="1" type="ORF">LCGC14_1472450</name>
</gene>
<comment type="caution">
    <text evidence="1">The sequence shown here is derived from an EMBL/GenBank/DDBJ whole genome shotgun (WGS) entry which is preliminary data.</text>
</comment>
<accession>A0A0F9JBY9</accession>
<protein>
    <submittedName>
        <fullName evidence="1">Uncharacterized protein</fullName>
    </submittedName>
</protein>
<reference evidence="1" key="1">
    <citation type="journal article" date="2015" name="Nature">
        <title>Complex archaea that bridge the gap between prokaryotes and eukaryotes.</title>
        <authorList>
            <person name="Spang A."/>
            <person name="Saw J.H."/>
            <person name="Jorgensen S.L."/>
            <person name="Zaremba-Niedzwiedzka K."/>
            <person name="Martijn J."/>
            <person name="Lind A.E."/>
            <person name="van Eijk R."/>
            <person name="Schleper C."/>
            <person name="Guy L."/>
            <person name="Ettema T.J."/>
        </authorList>
    </citation>
    <scope>NUCLEOTIDE SEQUENCE</scope>
</reference>
<name>A0A0F9JBY9_9ZZZZ</name>
<organism evidence="1">
    <name type="scientific">marine sediment metagenome</name>
    <dbReference type="NCBI Taxonomy" id="412755"/>
    <lineage>
        <taxon>unclassified sequences</taxon>
        <taxon>metagenomes</taxon>
        <taxon>ecological metagenomes</taxon>
    </lineage>
</organism>
<evidence type="ECO:0000313" key="1">
    <source>
        <dbReference type="EMBL" id="KKM67304.1"/>
    </source>
</evidence>
<dbReference type="EMBL" id="LAZR01010371">
    <property type="protein sequence ID" value="KKM67304.1"/>
    <property type="molecule type" value="Genomic_DNA"/>
</dbReference>
<proteinExistence type="predicted"/>